<proteinExistence type="inferred from homology"/>
<dbReference type="GO" id="GO:0004415">
    <property type="term" value="F:hyalurononglucosaminidase activity"/>
    <property type="evidence" value="ECO:0007669"/>
    <property type="project" value="UniProtKB-UniRule"/>
</dbReference>
<evidence type="ECO:0000256" key="1">
    <source>
        <dbReference type="ARBA" id="ARBA00008871"/>
    </source>
</evidence>
<dbReference type="GO" id="GO:0030214">
    <property type="term" value="P:hyaluronan catabolic process"/>
    <property type="evidence" value="ECO:0007669"/>
    <property type="project" value="TreeGrafter"/>
</dbReference>
<dbReference type="PANTHER" id="PTHR11769:SF35">
    <property type="entry name" value="HYALURONIDASE"/>
    <property type="match status" value="1"/>
</dbReference>
<dbReference type="SUPFAM" id="SSF51445">
    <property type="entry name" value="(Trans)glycosidases"/>
    <property type="match status" value="1"/>
</dbReference>
<evidence type="ECO:0000313" key="5">
    <source>
        <dbReference type="WBParaSite" id="EEL_0000317601-mRNA-1"/>
    </source>
</evidence>
<dbReference type="WBParaSite" id="EEL_0000317601-mRNA-1">
    <property type="protein sequence ID" value="EEL_0000317601-mRNA-1"/>
    <property type="gene ID" value="EEL_0000317601"/>
</dbReference>
<dbReference type="STRING" id="1147741.A0A0R3RNW5"/>
<comment type="similarity">
    <text evidence="1 3">Belongs to the glycosyl hydrolase 56 family.</text>
</comment>
<accession>A0A0R3RNW5</accession>
<evidence type="ECO:0000313" key="4">
    <source>
        <dbReference type="Proteomes" id="UP000050640"/>
    </source>
</evidence>
<keyword evidence="4" id="KW-1185">Reference proteome</keyword>
<dbReference type="InterPro" id="IPR018155">
    <property type="entry name" value="Hyaluronidase"/>
</dbReference>
<comment type="catalytic activity">
    <reaction evidence="3">
        <text>Random hydrolysis of (1-&gt;4)-linkages between N-acetyl-beta-D-glucosamine and D-glucuronate residues in hyaluronate.</text>
        <dbReference type="EC" id="3.2.1.35"/>
    </reaction>
</comment>
<dbReference type="Pfam" id="PF01630">
    <property type="entry name" value="Glyco_hydro_56"/>
    <property type="match status" value="1"/>
</dbReference>
<dbReference type="PANTHER" id="PTHR11769">
    <property type="entry name" value="HYALURONIDASE"/>
    <property type="match status" value="1"/>
</dbReference>
<keyword evidence="3" id="KW-0378">Hydrolase</keyword>
<organism evidence="4 5">
    <name type="scientific">Elaeophora elaphi</name>
    <dbReference type="NCBI Taxonomy" id="1147741"/>
    <lineage>
        <taxon>Eukaryota</taxon>
        <taxon>Metazoa</taxon>
        <taxon>Ecdysozoa</taxon>
        <taxon>Nematoda</taxon>
        <taxon>Chromadorea</taxon>
        <taxon>Rhabditida</taxon>
        <taxon>Spirurina</taxon>
        <taxon>Spiruromorpha</taxon>
        <taxon>Filarioidea</taxon>
        <taxon>Onchocercidae</taxon>
        <taxon>Elaeophora</taxon>
    </lineage>
</organism>
<dbReference type="PRINTS" id="PR00846">
    <property type="entry name" value="GLHYDRLASE56"/>
</dbReference>
<sequence>LRNKIIPILQNVILGKHLKKIESDIEKAIPNENFNGLAIIDYEKWRPLYEHNWSSKRIYRKESIAYVKKRNSRIDEKTAESIAKDEFNNASMEFLIQTIRKAKTMRPKAFWGYYGMPFCNYTAGTNGTIACGEVYENFNDRLLSLYIESTALYPSIYLPNRESNVTGCLYVISVLQEAKRCAAKLMSKVPIYTFTAIEYFPLKPDDPYYTRVN</sequence>
<name>A0A0R3RNW5_9BILA</name>
<dbReference type="InterPro" id="IPR017853">
    <property type="entry name" value="GH"/>
</dbReference>
<keyword evidence="2" id="KW-1015">Disulfide bond</keyword>
<dbReference type="InterPro" id="IPR013785">
    <property type="entry name" value="Aldolase_TIM"/>
</dbReference>
<evidence type="ECO:0000256" key="3">
    <source>
        <dbReference type="RuleBase" id="RU610713"/>
    </source>
</evidence>
<dbReference type="Proteomes" id="UP000050640">
    <property type="component" value="Unplaced"/>
</dbReference>
<keyword evidence="3" id="KW-0326">Glycosidase</keyword>
<dbReference type="GO" id="GO:0005975">
    <property type="term" value="P:carbohydrate metabolic process"/>
    <property type="evidence" value="ECO:0007669"/>
    <property type="project" value="InterPro"/>
</dbReference>
<evidence type="ECO:0000256" key="2">
    <source>
        <dbReference type="ARBA" id="ARBA00023157"/>
    </source>
</evidence>
<protein>
    <recommendedName>
        <fullName evidence="3">Hyaluronidase</fullName>
        <ecNumber evidence="3">3.2.1.35</ecNumber>
    </recommendedName>
</protein>
<reference evidence="5" key="1">
    <citation type="submission" date="2017-02" db="UniProtKB">
        <authorList>
            <consortium name="WormBaseParasite"/>
        </authorList>
    </citation>
    <scope>IDENTIFICATION</scope>
</reference>
<dbReference type="AlphaFoldDB" id="A0A0R3RNW5"/>
<dbReference type="EC" id="3.2.1.35" evidence="3"/>
<dbReference type="Gene3D" id="3.20.20.70">
    <property type="entry name" value="Aldolase class I"/>
    <property type="match status" value="1"/>
</dbReference>